<dbReference type="RefSeq" id="WP_013566474.1">
    <property type="nucleotide sequence ID" value="NC_014962.1"/>
</dbReference>
<keyword evidence="10" id="KW-0723">Serine/threonine-protein kinase</keyword>
<dbReference type="HOGENOM" id="CLU_000288_63_44_0"/>
<feature type="coiled-coil region" evidence="6">
    <location>
        <begin position="437"/>
        <end position="512"/>
    </location>
</feature>
<keyword evidence="3 10" id="KW-0418">Kinase</keyword>
<dbReference type="KEGG" id="ipa:Isop_3629"/>
<evidence type="ECO:0000256" key="6">
    <source>
        <dbReference type="SAM" id="Coils"/>
    </source>
</evidence>
<sequence>MSLELSESDSSPSSDKENLPRKMGSFKLIRKLGEGAMGVVYEAIHEPSGRRAAVKEMTTADLRNTTGYKRWEREIDILKTLKHPNIVRFYANGRSKSVPYLAMELVEGEALDKLLKKRGAFDWRTVAILGAQLCDALHHAHQSKIIHRDLKPSNLMLTGTPQRPILKLADFGIAKALEETGITATGRTVGTAAYMAPEQIAEPDTISHKTDLYSLGIVLYQLVTGELPFNGATYAAMMTLHLKEKPPRASSKAHLPPEFDDLIDQLLSKAPQDRPFDALAVGERLRAIAAMDWKPQEKLPPRATTEVRTRPRPTSTIERAGWNPETIATLGLVVSLVLILSFMLWYIFAPVSTDSLYTQVKAVMDTDNRLAIRDSRFQAKLDELLIRSDLGDRFEQVRSWKDRAMFFEAEDKARTIKIPGQAGSLKRAPSNPIEELYAQTAAEAQRLEADLELEKSAQRWRSMAEQIDAEAPEERGWRALALSEAEKNQAKLQELRQAIDDEMKRARSLIETQSGGVRQAIPIWQNLIEKYWIYPDLRPLLTRGPLQRLVDNGMAPPDIVNRP</sequence>
<dbReference type="InParanoid" id="E8QYK3"/>
<feature type="compositionally biased region" description="Low complexity" evidence="7">
    <location>
        <begin position="1"/>
        <end position="13"/>
    </location>
</feature>
<evidence type="ECO:0000256" key="2">
    <source>
        <dbReference type="ARBA" id="ARBA00022741"/>
    </source>
</evidence>
<evidence type="ECO:0000256" key="8">
    <source>
        <dbReference type="SAM" id="Phobius"/>
    </source>
</evidence>
<keyword evidence="1" id="KW-0808">Transferase</keyword>
<keyword evidence="6" id="KW-0175">Coiled coil</keyword>
<reference key="1">
    <citation type="submission" date="2010-11" db="EMBL/GenBank/DDBJ databases">
        <title>The complete sequence of chromosome of Isophaera pallida ATCC 43644.</title>
        <authorList>
            <consortium name="US DOE Joint Genome Institute (JGI-PGF)"/>
            <person name="Lucas S."/>
            <person name="Copeland A."/>
            <person name="Lapidus A."/>
            <person name="Bruce D."/>
            <person name="Goodwin L."/>
            <person name="Pitluck S."/>
            <person name="Kyrpides N."/>
            <person name="Mavromatis K."/>
            <person name="Pagani I."/>
            <person name="Ivanova N."/>
            <person name="Saunders E."/>
            <person name="Brettin T."/>
            <person name="Detter J.C."/>
            <person name="Han C."/>
            <person name="Tapia R."/>
            <person name="Land M."/>
            <person name="Hauser L."/>
            <person name="Markowitz V."/>
            <person name="Cheng J.-F."/>
            <person name="Hugenholtz P."/>
            <person name="Woyke T."/>
            <person name="Wu D."/>
            <person name="Eisen J.A."/>
        </authorList>
    </citation>
    <scope>NUCLEOTIDE SEQUENCE</scope>
    <source>
        <strain>ATCC 43644</strain>
    </source>
</reference>
<name>E8QYK3_ISOPI</name>
<dbReference type="PROSITE" id="PS00107">
    <property type="entry name" value="PROTEIN_KINASE_ATP"/>
    <property type="match status" value="1"/>
</dbReference>
<feature type="transmembrane region" description="Helical" evidence="8">
    <location>
        <begin position="327"/>
        <end position="348"/>
    </location>
</feature>
<dbReference type="Proteomes" id="UP000008631">
    <property type="component" value="Chromosome"/>
</dbReference>
<protein>
    <submittedName>
        <fullName evidence="10">Serine/threonine protein kinase</fullName>
    </submittedName>
</protein>
<evidence type="ECO:0000256" key="7">
    <source>
        <dbReference type="SAM" id="MobiDB-lite"/>
    </source>
</evidence>
<dbReference type="InterPro" id="IPR008271">
    <property type="entry name" value="Ser/Thr_kinase_AS"/>
</dbReference>
<keyword evidence="8" id="KW-0812">Transmembrane</keyword>
<dbReference type="EMBL" id="CP002353">
    <property type="protein sequence ID" value="ADV64186.1"/>
    <property type="molecule type" value="Genomic_DNA"/>
</dbReference>
<feature type="binding site" evidence="5">
    <location>
        <position position="55"/>
    </location>
    <ligand>
        <name>ATP</name>
        <dbReference type="ChEBI" id="CHEBI:30616"/>
    </ligand>
</feature>
<evidence type="ECO:0000313" key="10">
    <source>
        <dbReference type="EMBL" id="ADV64186.1"/>
    </source>
</evidence>
<dbReference type="InterPro" id="IPR017441">
    <property type="entry name" value="Protein_kinase_ATP_BS"/>
</dbReference>
<keyword evidence="8" id="KW-1133">Transmembrane helix</keyword>
<keyword evidence="8" id="KW-0472">Membrane</keyword>
<evidence type="ECO:0000256" key="4">
    <source>
        <dbReference type="ARBA" id="ARBA00022840"/>
    </source>
</evidence>
<dbReference type="SUPFAM" id="SSF56112">
    <property type="entry name" value="Protein kinase-like (PK-like)"/>
    <property type="match status" value="1"/>
</dbReference>
<dbReference type="InterPro" id="IPR000719">
    <property type="entry name" value="Prot_kinase_dom"/>
</dbReference>
<proteinExistence type="predicted"/>
<evidence type="ECO:0000313" key="11">
    <source>
        <dbReference type="Proteomes" id="UP000008631"/>
    </source>
</evidence>
<accession>E8QYK3</accession>
<dbReference type="InterPro" id="IPR011009">
    <property type="entry name" value="Kinase-like_dom_sf"/>
</dbReference>
<dbReference type="Gene3D" id="1.10.510.10">
    <property type="entry name" value="Transferase(Phosphotransferase) domain 1"/>
    <property type="match status" value="1"/>
</dbReference>
<keyword evidence="2 5" id="KW-0547">Nucleotide-binding</keyword>
<dbReference type="SMART" id="SM00220">
    <property type="entry name" value="S_TKc"/>
    <property type="match status" value="1"/>
</dbReference>
<feature type="domain" description="Protein kinase" evidence="9">
    <location>
        <begin position="26"/>
        <end position="286"/>
    </location>
</feature>
<dbReference type="eggNOG" id="COG0515">
    <property type="taxonomic scope" value="Bacteria"/>
</dbReference>
<dbReference type="PANTHER" id="PTHR43289">
    <property type="entry name" value="MITOGEN-ACTIVATED PROTEIN KINASE KINASE KINASE 20-RELATED"/>
    <property type="match status" value="1"/>
</dbReference>
<evidence type="ECO:0000256" key="3">
    <source>
        <dbReference type="ARBA" id="ARBA00022777"/>
    </source>
</evidence>
<gene>
    <name evidence="10" type="ordered locus">Isop_3629</name>
</gene>
<dbReference type="CDD" id="cd14014">
    <property type="entry name" value="STKc_PknB_like"/>
    <property type="match status" value="1"/>
</dbReference>
<evidence type="ECO:0000256" key="5">
    <source>
        <dbReference type="PROSITE-ProRule" id="PRU10141"/>
    </source>
</evidence>
<evidence type="ECO:0000259" key="9">
    <source>
        <dbReference type="PROSITE" id="PS50011"/>
    </source>
</evidence>
<dbReference type="AlphaFoldDB" id="E8QYK3"/>
<keyword evidence="4 5" id="KW-0067">ATP-binding</keyword>
<organism evidence="10 11">
    <name type="scientific">Isosphaera pallida (strain ATCC 43644 / DSM 9630 / IS1B)</name>
    <dbReference type="NCBI Taxonomy" id="575540"/>
    <lineage>
        <taxon>Bacteria</taxon>
        <taxon>Pseudomonadati</taxon>
        <taxon>Planctomycetota</taxon>
        <taxon>Planctomycetia</taxon>
        <taxon>Isosphaerales</taxon>
        <taxon>Isosphaeraceae</taxon>
        <taxon>Isosphaera</taxon>
    </lineage>
</organism>
<reference evidence="10 11" key="2">
    <citation type="journal article" date="2011" name="Stand. Genomic Sci.">
        <title>Complete genome sequence of Isosphaera pallida type strain (IS1B).</title>
        <authorList>
            <consortium name="US DOE Joint Genome Institute (JGI-PGF)"/>
            <person name="Goker M."/>
            <person name="Cleland D."/>
            <person name="Saunders E."/>
            <person name="Lapidus A."/>
            <person name="Nolan M."/>
            <person name="Lucas S."/>
            <person name="Hammon N."/>
            <person name="Deshpande S."/>
            <person name="Cheng J.F."/>
            <person name="Tapia R."/>
            <person name="Han C."/>
            <person name="Goodwin L."/>
            <person name="Pitluck S."/>
            <person name="Liolios K."/>
            <person name="Pagani I."/>
            <person name="Ivanova N."/>
            <person name="Mavromatis K."/>
            <person name="Pati A."/>
            <person name="Chen A."/>
            <person name="Palaniappan K."/>
            <person name="Land M."/>
            <person name="Hauser L."/>
            <person name="Chang Y.J."/>
            <person name="Jeffries C.D."/>
            <person name="Detter J.C."/>
            <person name="Beck B."/>
            <person name="Woyke T."/>
            <person name="Bristow J."/>
            <person name="Eisen J.A."/>
            <person name="Markowitz V."/>
            <person name="Hugenholtz P."/>
            <person name="Kyrpides N.C."/>
            <person name="Klenk H.P."/>
        </authorList>
    </citation>
    <scope>NUCLEOTIDE SEQUENCE [LARGE SCALE GENOMIC DNA]</scope>
    <source>
        <strain evidence="11">ATCC 43644 / DSM 9630 / IS1B</strain>
    </source>
</reference>
<dbReference type="Pfam" id="PF00069">
    <property type="entry name" value="Pkinase"/>
    <property type="match status" value="1"/>
</dbReference>
<dbReference type="PANTHER" id="PTHR43289:SF6">
    <property type="entry name" value="SERINE_THREONINE-PROTEIN KINASE NEKL-3"/>
    <property type="match status" value="1"/>
</dbReference>
<dbReference type="PROSITE" id="PS00108">
    <property type="entry name" value="PROTEIN_KINASE_ST"/>
    <property type="match status" value="1"/>
</dbReference>
<dbReference type="STRING" id="575540.Isop_3629"/>
<evidence type="ECO:0000256" key="1">
    <source>
        <dbReference type="ARBA" id="ARBA00022679"/>
    </source>
</evidence>
<dbReference type="GO" id="GO:0005524">
    <property type="term" value="F:ATP binding"/>
    <property type="evidence" value="ECO:0007669"/>
    <property type="project" value="UniProtKB-UniRule"/>
</dbReference>
<dbReference type="OrthoDB" id="6111975at2"/>
<dbReference type="GO" id="GO:0004674">
    <property type="term" value="F:protein serine/threonine kinase activity"/>
    <property type="evidence" value="ECO:0007669"/>
    <property type="project" value="UniProtKB-KW"/>
</dbReference>
<keyword evidence="11" id="KW-1185">Reference proteome</keyword>
<feature type="region of interest" description="Disordered" evidence="7">
    <location>
        <begin position="1"/>
        <end position="20"/>
    </location>
</feature>
<dbReference type="PROSITE" id="PS50011">
    <property type="entry name" value="PROTEIN_KINASE_DOM"/>
    <property type="match status" value="1"/>
</dbReference>